<comment type="caution">
    <text evidence="1">The sequence shown here is derived from an EMBL/GenBank/DDBJ whole genome shotgun (WGS) entry which is preliminary data.</text>
</comment>
<dbReference type="EMBL" id="JANRMS010000465">
    <property type="protein sequence ID" value="KAJ3539357.1"/>
    <property type="molecule type" value="Genomic_DNA"/>
</dbReference>
<name>A0ACC1SGN3_9HYPO</name>
<accession>A0ACC1SGN3</accession>
<protein>
    <submittedName>
        <fullName evidence="1">Uncharacterized protein</fullName>
    </submittedName>
</protein>
<proteinExistence type="predicted"/>
<gene>
    <name evidence="1" type="ORF">NM208_g5522</name>
</gene>
<sequence length="405" mass="45342">MVQKVDEEDFITVFRDEHYGDLVMAYFRTRLHKTLDFYNCFVDSPDGDVTNSHFTKVMVTRSFQQTMDREVRPPTEESWGDIGAGLVEGSLSMPAAKIYTAGCYISSWFRGESNPPQADRAAPQATPQATHGSHPNNHEINTVTDALRNLFEWLTAQSTTPEANATAATANSYCRFKETTTDLIGLLKSLSRAYETAQNNDDTLDLSNIWTHLVRADAARHHGQELTINLNQTGLLNDVVMRHSATKSTAYAIGGVGGVGVAIWGARALTGWFAPAVIVAGGVSAVVGVSGWYIHNEYRNRARRVKTDFDSFRRAWDTVARTLALQFAASMGIDLTTQNMNEDLRDNFLRRFGLDSHDFSEEEYIMAGLRMHVKHLDQTFQTLTENLEWIDRYEDLGLRRGVEAA</sequence>
<keyword evidence="2" id="KW-1185">Reference proteome</keyword>
<evidence type="ECO:0000313" key="2">
    <source>
        <dbReference type="Proteomes" id="UP001148629"/>
    </source>
</evidence>
<organism evidence="1 2">
    <name type="scientific">Fusarium decemcellulare</name>
    <dbReference type="NCBI Taxonomy" id="57161"/>
    <lineage>
        <taxon>Eukaryota</taxon>
        <taxon>Fungi</taxon>
        <taxon>Dikarya</taxon>
        <taxon>Ascomycota</taxon>
        <taxon>Pezizomycotina</taxon>
        <taxon>Sordariomycetes</taxon>
        <taxon>Hypocreomycetidae</taxon>
        <taxon>Hypocreales</taxon>
        <taxon>Nectriaceae</taxon>
        <taxon>Fusarium</taxon>
        <taxon>Fusarium decemcellulare species complex</taxon>
    </lineage>
</organism>
<evidence type="ECO:0000313" key="1">
    <source>
        <dbReference type="EMBL" id="KAJ3539357.1"/>
    </source>
</evidence>
<reference evidence="1" key="1">
    <citation type="submission" date="2022-08" db="EMBL/GenBank/DDBJ databases">
        <title>Genome Sequence of Fusarium decemcellulare.</title>
        <authorList>
            <person name="Buettner E."/>
        </authorList>
    </citation>
    <scope>NUCLEOTIDE SEQUENCE</scope>
    <source>
        <strain evidence="1">Babe19</strain>
    </source>
</reference>
<dbReference type="Proteomes" id="UP001148629">
    <property type="component" value="Unassembled WGS sequence"/>
</dbReference>